<sequence length="102" mass="10632">MGRRARTAAPRGARGPHHLATPDRLSAGPRAHAPRDGAPGTDPARPGEGVGLGRPPASGIHGHTAAGLRQRDPESPIVRCRARIRADRTPGCGEAHIRVARV</sequence>
<evidence type="ECO:0000256" key="1">
    <source>
        <dbReference type="SAM" id="MobiDB-lite"/>
    </source>
</evidence>
<reference evidence="2 3" key="1">
    <citation type="submission" date="2017-06" db="EMBL/GenBank/DDBJ databases">
        <authorList>
            <person name="Kim H.J."/>
            <person name="Triplett B.A."/>
        </authorList>
    </citation>
    <scope>NUCLEOTIDE SEQUENCE [LARGE SCALE GENOMIC DNA]</scope>
    <source>
        <strain evidence="2">FRACA_ARgP5</strain>
    </source>
</reference>
<name>A0A2I2KZZ8_9ACTN</name>
<gene>
    <name evidence="2" type="ORF">FRACA_650007</name>
</gene>
<proteinExistence type="predicted"/>
<keyword evidence="3" id="KW-1185">Reference proteome</keyword>
<feature type="region of interest" description="Disordered" evidence="1">
    <location>
        <begin position="1"/>
        <end position="75"/>
    </location>
</feature>
<dbReference type="EMBL" id="FZMO01000531">
    <property type="protein sequence ID" value="SNQ51244.1"/>
    <property type="molecule type" value="Genomic_DNA"/>
</dbReference>
<dbReference type="Proteomes" id="UP000234331">
    <property type="component" value="Unassembled WGS sequence"/>
</dbReference>
<evidence type="ECO:0000313" key="2">
    <source>
        <dbReference type="EMBL" id="SNQ51244.1"/>
    </source>
</evidence>
<protein>
    <submittedName>
        <fullName evidence="2">Uncharacterized protein</fullName>
    </submittedName>
</protein>
<organism evidence="2 3">
    <name type="scientific">Frankia canadensis</name>
    <dbReference type="NCBI Taxonomy" id="1836972"/>
    <lineage>
        <taxon>Bacteria</taxon>
        <taxon>Bacillati</taxon>
        <taxon>Actinomycetota</taxon>
        <taxon>Actinomycetes</taxon>
        <taxon>Frankiales</taxon>
        <taxon>Frankiaceae</taxon>
        <taxon>Frankia</taxon>
    </lineage>
</organism>
<evidence type="ECO:0000313" key="3">
    <source>
        <dbReference type="Proteomes" id="UP000234331"/>
    </source>
</evidence>
<dbReference type="AlphaFoldDB" id="A0A2I2KZZ8"/>
<accession>A0A2I2KZZ8</accession>